<dbReference type="InterPro" id="IPR004843">
    <property type="entry name" value="Calcineurin-like_PHP"/>
</dbReference>
<dbReference type="EMBL" id="CP001810">
    <property type="protein sequence ID" value="ADL33962.1"/>
    <property type="molecule type" value="Genomic_DNA"/>
</dbReference>
<dbReference type="STRING" id="515622.bpr_I1223"/>
<evidence type="ECO:0000256" key="1">
    <source>
        <dbReference type="ARBA" id="ARBA00022723"/>
    </source>
</evidence>
<dbReference type="GO" id="GO:0009245">
    <property type="term" value="P:lipid A biosynthetic process"/>
    <property type="evidence" value="ECO:0007669"/>
    <property type="project" value="TreeGrafter"/>
</dbReference>
<organism evidence="5 6">
    <name type="scientific">Butyrivibrio proteoclasticus (strain ATCC 51982 / DSM 14932 / B316)</name>
    <name type="common">Clostridium proteoclasticum</name>
    <dbReference type="NCBI Taxonomy" id="515622"/>
    <lineage>
        <taxon>Bacteria</taxon>
        <taxon>Bacillati</taxon>
        <taxon>Bacillota</taxon>
        <taxon>Clostridia</taxon>
        <taxon>Lachnospirales</taxon>
        <taxon>Lachnospiraceae</taxon>
        <taxon>Butyrivibrio</taxon>
    </lineage>
</organism>
<feature type="transmembrane region" description="Helical" evidence="3">
    <location>
        <begin position="6"/>
        <end position="22"/>
    </location>
</feature>
<dbReference type="Pfam" id="PF00149">
    <property type="entry name" value="Metallophos"/>
    <property type="match status" value="1"/>
</dbReference>
<dbReference type="HOGENOM" id="CLU_025443_1_0_9"/>
<dbReference type="KEGG" id="bpb:bpr_I1223"/>
<protein>
    <submittedName>
        <fullName evidence="5">Metallophosphoesterase</fullName>
    </submittedName>
</protein>
<evidence type="ECO:0000313" key="6">
    <source>
        <dbReference type="Proteomes" id="UP000001299"/>
    </source>
</evidence>
<dbReference type="Proteomes" id="UP000001299">
    <property type="component" value="Chromosome 1"/>
</dbReference>
<reference evidence="5 6" key="1">
    <citation type="journal article" date="2010" name="PLoS ONE">
        <title>The glycobiome of the rumen bacterium Butyrivibrio proteoclasticus B316(T) highlights adaptation to a polysaccharide-rich environment.</title>
        <authorList>
            <person name="Kelly W.J."/>
            <person name="Leahy S.C."/>
            <person name="Altermann E."/>
            <person name="Yeoman C.J."/>
            <person name="Dunne J.C."/>
            <person name="Kong Z."/>
            <person name="Pacheco D.M."/>
            <person name="Li D."/>
            <person name="Noel S.J."/>
            <person name="Moon C.D."/>
            <person name="Cookson A.L."/>
            <person name="Attwood G.T."/>
        </authorList>
    </citation>
    <scope>NUCLEOTIDE SEQUENCE [LARGE SCALE GENOMIC DNA]</scope>
    <source>
        <strain evidence="6">ATCC 51982 / DSM 14932 / B316</strain>
    </source>
</reference>
<evidence type="ECO:0000256" key="2">
    <source>
        <dbReference type="ARBA" id="ARBA00022801"/>
    </source>
</evidence>
<dbReference type="GO" id="GO:0046872">
    <property type="term" value="F:metal ion binding"/>
    <property type="evidence" value="ECO:0007669"/>
    <property type="project" value="UniProtKB-KW"/>
</dbReference>
<accession>E0S2J5</accession>
<keyword evidence="6" id="KW-1185">Reference proteome</keyword>
<evidence type="ECO:0000313" key="5">
    <source>
        <dbReference type="EMBL" id="ADL33962.1"/>
    </source>
</evidence>
<dbReference type="InterPro" id="IPR029052">
    <property type="entry name" value="Metallo-depent_PP-like"/>
</dbReference>
<sequence>MWIYILIAILILIILSVIVIYHDTHNFVVRRYDVYSDKIEGDYTFALLSDLHGYVYGNNNDRLIEAVTRENPDAVLCAGDMFTGHKIKGEIRYQAGFHVLTELAGEFPVYMANGNHEHKIKTYTVEFGNLYSRYRSGLQKAGVVVLENDSVDIQGTNIRITGLELKHDYFRKVIKLEMEKGYVDKTVGHSSKNKFQVLIAHNPQYFDEYADWGADLTVSGHVHGGIIRLPLLGGVISPAIALFPKYDGGKFTKDGKTMILSRGLGTHSIHVRMFNPGEVDIIRVHSVNK</sequence>
<keyword evidence="3" id="KW-0472">Membrane</keyword>
<keyword evidence="1" id="KW-0479">Metal-binding</keyword>
<dbReference type="RefSeq" id="WP_013280616.1">
    <property type="nucleotide sequence ID" value="NC_014387.1"/>
</dbReference>
<dbReference type="PANTHER" id="PTHR31302">
    <property type="entry name" value="TRANSMEMBRANE PROTEIN WITH METALLOPHOSPHOESTERASE DOMAIN-RELATED"/>
    <property type="match status" value="1"/>
</dbReference>
<proteinExistence type="predicted"/>
<dbReference type="AlphaFoldDB" id="E0S2J5"/>
<gene>
    <name evidence="5" type="ordered locus">bpr_I1223</name>
</gene>
<feature type="domain" description="Calcineurin-like phosphoesterase" evidence="4">
    <location>
        <begin position="44"/>
        <end position="224"/>
    </location>
</feature>
<dbReference type="eggNOG" id="COG1408">
    <property type="taxonomic scope" value="Bacteria"/>
</dbReference>
<dbReference type="GO" id="GO:0016020">
    <property type="term" value="C:membrane"/>
    <property type="evidence" value="ECO:0007669"/>
    <property type="project" value="GOC"/>
</dbReference>
<dbReference type="GO" id="GO:0008758">
    <property type="term" value="F:UDP-2,3-diacylglucosamine hydrolase activity"/>
    <property type="evidence" value="ECO:0007669"/>
    <property type="project" value="TreeGrafter"/>
</dbReference>
<evidence type="ECO:0000256" key="3">
    <source>
        <dbReference type="SAM" id="Phobius"/>
    </source>
</evidence>
<dbReference type="SUPFAM" id="SSF56300">
    <property type="entry name" value="Metallo-dependent phosphatases"/>
    <property type="match status" value="1"/>
</dbReference>
<dbReference type="Gene3D" id="3.60.21.10">
    <property type="match status" value="1"/>
</dbReference>
<keyword evidence="2" id="KW-0378">Hydrolase</keyword>
<dbReference type="InterPro" id="IPR051158">
    <property type="entry name" value="Metallophosphoesterase_sf"/>
</dbReference>
<name>E0S2J5_BUTPB</name>
<keyword evidence="3" id="KW-1133">Transmembrane helix</keyword>
<keyword evidence="3" id="KW-0812">Transmembrane</keyword>
<evidence type="ECO:0000259" key="4">
    <source>
        <dbReference type="Pfam" id="PF00149"/>
    </source>
</evidence>
<dbReference type="PANTHER" id="PTHR31302:SF31">
    <property type="entry name" value="PHOSPHODIESTERASE YAEI"/>
    <property type="match status" value="1"/>
</dbReference>